<gene>
    <name evidence="2" type="ORF">ACFOGP_21390</name>
</gene>
<accession>A0ABV7GXL6</accession>
<reference evidence="3" key="1">
    <citation type="journal article" date="2019" name="Int. J. Syst. Evol. Microbiol.">
        <title>The Global Catalogue of Microorganisms (GCM) 10K type strain sequencing project: providing services to taxonomists for standard genome sequencing and annotation.</title>
        <authorList>
            <consortium name="The Broad Institute Genomics Platform"/>
            <consortium name="The Broad Institute Genome Sequencing Center for Infectious Disease"/>
            <person name="Wu L."/>
            <person name="Ma J."/>
        </authorList>
    </citation>
    <scope>NUCLEOTIDE SEQUENCE [LARGE SCALE GENOMIC DNA]</scope>
    <source>
        <strain evidence="3">KCTC 52366</strain>
    </source>
</reference>
<proteinExistence type="predicted"/>
<feature type="signal peptide" evidence="1">
    <location>
        <begin position="1"/>
        <end position="24"/>
    </location>
</feature>
<feature type="chain" id="PRO_5045966195" description="Lipoprotein" evidence="1">
    <location>
        <begin position="25"/>
        <end position="124"/>
    </location>
</feature>
<evidence type="ECO:0008006" key="4">
    <source>
        <dbReference type="Google" id="ProtNLM"/>
    </source>
</evidence>
<comment type="caution">
    <text evidence="2">The sequence shown here is derived from an EMBL/GenBank/DDBJ whole genome shotgun (WGS) entry which is preliminary data.</text>
</comment>
<evidence type="ECO:0000313" key="3">
    <source>
        <dbReference type="Proteomes" id="UP001595632"/>
    </source>
</evidence>
<keyword evidence="1" id="KW-0732">Signal</keyword>
<dbReference type="RefSeq" id="WP_275634658.1">
    <property type="nucleotide sequence ID" value="NZ_JARGYD010000010.1"/>
</dbReference>
<evidence type="ECO:0000256" key="1">
    <source>
        <dbReference type="SAM" id="SignalP"/>
    </source>
</evidence>
<keyword evidence="3" id="KW-1185">Reference proteome</keyword>
<evidence type="ECO:0000313" key="2">
    <source>
        <dbReference type="EMBL" id="MFC3145288.1"/>
    </source>
</evidence>
<organism evidence="2 3">
    <name type="scientific">Psychromarinibacter halotolerans</name>
    <dbReference type="NCBI Taxonomy" id="1775175"/>
    <lineage>
        <taxon>Bacteria</taxon>
        <taxon>Pseudomonadati</taxon>
        <taxon>Pseudomonadota</taxon>
        <taxon>Alphaproteobacteria</taxon>
        <taxon>Rhodobacterales</taxon>
        <taxon>Paracoccaceae</taxon>
        <taxon>Psychromarinibacter</taxon>
    </lineage>
</organism>
<protein>
    <recommendedName>
        <fullName evidence="4">Lipoprotein</fullName>
    </recommendedName>
</protein>
<sequence length="124" mass="12833">MFRCLNSAALVVLLLAGCGGPLELLTGGGPNVAASVPITSGRTATNSVGVSTVTTSETTIEAPGAESVTNRQEANEVRADNVGSIHTTEVPAWLIIAFAVALFLDSPLRWPGQIISVFRGKVRT</sequence>
<dbReference type="PROSITE" id="PS51257">
    <property type="entry name" value="PROKAR_LIPOPROTEIN"/>
    <property type="match status" value="1"/>
</dbReference>
<dbReference type="EMBL" id="JBHRTB010000010">
    <property type="protein sequence ID" value="MFC3145288.1"/>
    <property type="molecule type" value="Genomic_DNA"/>
</dbReference>
<dbReference type="Proteomes" id="UP001595632">
    <property type="component" value="Unassembled WGS sequence"/>
</dbReference>
<name>A0ABV7GXL6_9RHOB</name>